<evidence type="ECO:0000313" key="13">
    <source>
        <dbReference type="EMBL" id="MCV3753904.1"/>
    </source>
</evidence>
<keyword evidence="6 11" id="KW-0547">Nucleotide-binding</keyword>
<keyword evidence="9 11" id="KW-0665">Pyrimidine biosynthesis</keyword>
<dbReference type="HAMAP" id="MF_01220_B">
    <property type="entry name" value="PyrH_B"/>
    <property type="match status" value="1"/>
</dbReference>
<dbReference type="Proteomes" id="UP001207252">
    <property type="component" value="Unassembled WGS sequence"/>
</dbReference>
<keyword evidence="8 11" id="KW-0067">ATP-binding</keyword>
<evidence type="ECO:0000256" key="3">
    <source>
        <dbReference type="ARBA" id="ARBA00007614"/>
    </source>
</evidence>
<dbReference type="GO" id="GO:0033862">
    <property type="term" value="F:UMP kinase activity"/>
    <property type="evidence" value="ECO:0007669"/>
    <property type="project" value="UniProtKB-EC"/>
</dbReference>
<gene>
    <name evidence="11 13" type="primary">pyrH</name>
    <name evidence="13" type="ORF">OF365_00710</name>
</gene>
<evidence type="ECO:0000259" key="12">
    <source>
        <dbReference type="Pfam" id="PF00696"/>
    </source>
</evidence>
<feature type="binding site" evidence="11">
    <location>
        <begin position="132"/>
        <end position="139"/>
    </location>
    <ligand>
        <name>UMP</name>
        <dbReference type="ChEBI" id="CHEBI:57865"/>
    </ligand>
</feature>
<keyword evidence="4 11" id="KW-0963">Cytoplasm</keyword>
<dbReference type="InterPro" id="IPR011817">
    <property type="entry name" value="Uridylate_kinase"/>
</dbReference>
<evidence type="ECO:0000256" key="7">
    <source>
        <dbReference type="ARBA" id="ARBA00022777"/>
    </source>
</evidence>
<comment type="caution">
    <text evidence="11">Lacks conserved residue(s) required for the propagation of feature annotation.</text>
</comment>
<keyword evidence="5 11" id="KW-0808">Transferase</keyword>
<dbReference type="PANTHER" id="PTHR42833">
    <property type="entry name" value="URIDYLATE KINASE"/>
    <property type="match status" value="1"/>
</dbReference>
<feature type="binding site" evidence="11">
    <location>
        <position position="160"/>
    </location>
    <ligand>
        <name>ATP</name>
        <dbReference type="ChEBI" id="CHEBI:30616"/>
    </ligand>
</feature>
<comment type="catalytic activity">
    <reaction evidence="10 11">
        <text>UMP + ATP = UDP + ADP</text>
        <dbReference type="Rhea" id="RHEA:24400"/>
        <dbReference type="ChEBI" id="CHEBI:30616"/>
        <dbReference type="ChEBI" id="CHEBI:57865"/>
        <dbReference type="ChEBI" id="CHEBI:58223"/>
        <dbReference type="ChEBI" id="CHEBI:456216"/>
        <dbReference type="EC" id="2.7.4.22"/>
    </reaction>
</comment>
<evidence type="ECO:0000256" key="10">
    <source>
        <dbReference type="ARBA" id="ARBA00047767"/>
    </source>
</evidence>
<dbReference type="Pfam" id="PF00696">
    <property type="entry name" value="AA_kinase"/>
    <property type="match status" value="1"/>
</dbReference>
<feature type="binding site" evidence="11">
    <location>
        <position position="51"/>
    </location>
    <ligand>
        <name>UMP</name>
        <dbReference type="ChEBI" id="CHEBI:57865"/>
    </ligand>
</feature>
<comment type="pathway">
    <text evidence="2 11">Pyrimidine metabolism; CTP biosynthesis via de novo pathway; UDP from UMP (UMPK route): step 1/1.</text>
</comment>
<comment type="activity regulation">
    <text evidence="11">Inhibited by UTP.</text>
</comment>
<proteinExistence type="inferred from homology"/>
<evidence type="ECO:0000256" key="1">
    <source>
        <dbReference type="ARBA" id="ARBA00004496"/>
    </source>
</evidence>
<evidence type="ECO:0000256" key="4">
    <source>
        <dbReference type="ARBA" id="ARBA00022490"/>
    </source>
</evidence>
<comment type="subcellular location">
    <subcellularLocation>
        <location evidence="1 11">Cytoplasm</location>
    </subcellularLocation>
</comment>
<evidence type="ECO:0000256" key="8">
    <source>
        <dbReference type="ARBA" id="ARBA00022840"/>
    </source>
</evidence>
<accession>A0ABT3BNS5</accession>
<dbReference type="Gene3D" id="3.40.1160.10">
    <property type="entry name" value="Acetylglutamate kinase-like"/>
    <property type="match status" value="1"/>
</dbReference>
<dbReference type="InterPro" id="IPR001048">
    <property type="entry name" value="Asp/Glu/Uridylate_kinase"/>
</dbReference>
<feature type="binding site" evidence="11">
    <location>
        <position position="166"/>
    </location>
    <ligand>
        <name>ATP</name>
        <dbReference type="ChEBI" id="CHEBI:30616"/>
    </ligand>
</feature>
<dbReference type="InterPro" id="IPR015963">
    <property type="entry name" value="Uridylate_kinase_bac"/>
</dbReference>
<keyword evidence="7 11" id="KW-0418">Kinase</keyword>
<sequence>MQNKKHILIKISGAALKTNDDSILDVNKINDLANQIKVLKKDYIISIVVGGGNIWRGKIAKDLAMDRSTADNMGMLATMINGLSIANVLTNHNVGSVVLSSIDTPAFLTYASTNTINQAIKNDQVMIFVGGTGFPFFSTDSCAAIRAAQTNSQLILMGKNGVDGVYSADPKINPDAIFYEHLTYQEALHKNLQVMDQTALALCQENKIETIVFNIDKTDSIINVLKNKTKYTLIK</sequence>
<dbReference type="EC" id="2.7.4.22" evidence="11"/>
<evidence type="ECO:0000256" key="11">
    <source>
        <dbReference type="HAMAP-Rule" id="MF_01220"/>
    </source>
</evidence>
<comment type="function">
    <text evidence="11">Catalyzes the reversible phosphorylation of UMP to UDP.</text>
</comment>
<dbReference type="CDD" id="cd04254">
    <property type="entry name" value="AAK_UMPK-PyrH-Ec"/>
    <property type="match status" value="1"/>
</dbReference>
<reference evidence="13 14" key="1">
    <citation type="journal article" date="2020" name="Int. J. Syst. Evol. Microbiol.">
        <title>Ureaplasma miroungigenitalium sp. nov. isolated from northern elephant seals (Mirounga angustirostris) and Ureaplasma zalophigenitalium sp. nov. isolated from California sea lions (Zalophus californianus).</title>
        <authorList>
            <person name="Volokhov D.V."/>
            <person name="Gulland F.M."/>
            <person name="Gao Y."/>
            <person name="Chizhikov V.E."/>
        </authorList>
    </citation>
    <scope>NUCLEOTIDE SEQUENCE [LARGE SCALE GENOMIC DNA]</scope>
    <source>
        <strain evidence="13 14">CSL7644-GEN</strain>
    </source>
</reference>
<organism evidence="13 14">
    <name type="scientific">Ureaplasma zalophigenitalium</name>
    <dbReference type="NCBI Taxonomy" id="907723"/>
    <lineage>
        <taxon>Bacteria</taxon>
        <taxon>Bacillati</taxon>
        <taxon>Mycoplasmatota</taxon>
        <taxon>Mycoplasmoidales</taxon>
        <taxon>Mycoplasmoidaceae</taxon>
        <taxon>Ureaplasma</taxon>
    </lineage>
</organism>
<feature type="binding site" evidence="11">
    <location>
        <begin position="10"/>
        <end position="13"/>
    </location>
    <ligand>
        <name>ATP</name>
        <dbReference type="ChEBI" id="CHEBI:30616"/>
    </ligand>
</feature>
<evidence type="ECO:0000256" key="9">
    <source>
        <dbReference type="ARBA" id="ARBA00022975"/>
    </source>
</evidence>
<dbReference type="InterPro" id="IPR036393">
    <property type="entry name" value="AceGlu_kinase-like_sf"/>
</dbReference>
<dbReference type="PIRSF" id="PIRSF005650">
    <property type="entry name" value="Uridylate_kin"/>
    <property type="match status" value="1"/>
</dbReference>
<evidence type="ECO:0000256" key="6">
    <source>
        <dbReference type="ARBA" id="ARBA00022741"/>
    </source>
</evidence>
<feature type="binding site" evidence="11">
    <location>
        <position position="169"/>
    </location>
    <ligand>
        <name>ATP</name>
        <dbReference type="ChEBI" id="CHEBI:30616"/>
    </ligand>
</feature>
<feature type="binding site" evidence="11">
    <location>
        <position position="52"/>
    </location>
    <ligand>
        <name>ATP</name>
        <dbReference type="ChEBI" id="CHEBI:30616"/>
    </ligand>
</feature>
<evidence type="ECO:0000313" key="14">
    <source>
        <dbReference type="Proteomes" id="UP001207252"/>
    </source>
</evidence>
<name>A0ABT3BNS5_9BACT</name>
<comment type="subunit">
    <text evidence="11">Homohexamer.</text>
</comment>
<evidence type="ECO:0000256" key="5">
    <source>
        <dbReference type="ARBA" id="ARBA00022679"/>
    </source>
</evidence>
<feature type="binding site" evidence="11">
    <location>
        <position position="71"/>
    </location>
    <ligand>
        <name>UMP</name>
        <dbReference type="ChEBI" id="CHEBI:57865"/>
    </ligand>
</feature>
<dbReference type="SUPFAM" id="SSF53633">
    <property type="entry name" value="Carbamate kinase-like"/>
    <property type="match status" value="1"/>
</dbReference>
<feature type="binding site" evidence="11">
    <location>
        <position position="56"/>
    </location>
    <ligand>
        <name>ATP</name>
        <dbReference type="ChEBI" id="CHEBI:30616"/>
    </ligand>
</feature>
<comment type="similarity">
    <text evidence="3 11">Belongs to the UMP kinase family.</text>
</comment>
<keyword evidence="14" id="KW-1185">Reference proteome</keyword>
<dbReference type="NCBIfam" id="TIGR02075">
    <property type="entry name" value="pyrH_bact"/>
    <property type="match status" value="1"/>
</dbReference>
<comment type="caution">
    <text evidence="13">The sequence shown here is derived from an EMBL/GenBank/DDBJ whole genome shotgun (WGS) entry which is preliminary data.</text>
</comment>
<dbReference type="PANTHER" id="PTHR42833:SF4">
    <property type="entry name" value="URIDYLATE KINASE PUMPKIN, CHLOROPLASTIC"/>
    <property type="match status" value="1"/>
</dbReference>
<evidence type="ECO:0000256" key="2">
    <source>
        <dbReference type="ARBA" id="ARBA00004791"/>
    </source>
</evidence>
<protein>
    <recommendedName>
        <fullName evidence="11">Uridylate kinase</fullName>
        <shortName evidence="11">UK</shortName>
        <ecNumber evidence="11">2.7.4.22</ecNumber>
    </recommendedName>
    <alternativeName>
        <fullName evidence="11">Uridine monophosphate kinase</fullName>
        <shortName evidence="11">UMP kinase</shortName>
        <shortName evidence="11">UMPK</shortName>
    </alternativeName>
</protein>
<feature type="domain" description="Aspartate/glutamate/uridylate kinase" evidence="12">
    <location>
        <begin position="7"/>
        <end position="214"/>
    </location>
</feature>
<dbReference type="EMBL" id="JAOXHJ010000001">
    <property type="protein sequence ID" value="MCV3753904.1"/>
    <property type="molecule type" value="Genomic_DNA"/>
</dbReference>
<dbReference type="RefSeq" id="WP_263817705.1">
    <property type="nucleotide sequence ID" value="NZ_JAOXHJ010000001.1"/>
</dbReference>